<dbReference type="PANTHER" id="PTHR43229:SF2">
    <property type="entry name" value="NODULATION PROTEIN J"/>
    <property type="match status" value="1"/>
</dbReference>
<dbReference type="Pfam" id="PF01061">
    <property type="entry name" value="ABC2_membrane"/>
    <property type="match status" value="1"/>
</dbReference>
<evidence type="ECO:0000256" key="3">
    <source>
        <dbReference type="ARBA" id="ARBA00022989"/>
    </source>
</evidence>
<dbReference type="GO" id="GO:0140359">
    <property type="term" value="F:ABC-type transporter activity"/>
    <property type="evidence" value="ECO:0007669"/>
    <property type="project" value="InterPro"/>
</dbReference>
<dbReference type="InterPro" id="IPR047817">
    <property type="entry name" value="ABC2_TM_bact-type"/>
</dbReference>
<dbReference type="InterPro" id="IPR000412">
    <property type="entry name" value="ABC_2_transport"/>
</dbReference>
<dbReference type="EMBL" id="RBIL01000001">
    <property type="protein sequence ID" value="RKQ92763.1"/>
    <property type="molecule type" value="Genomic_DNA"/>
</dbReference>
<keyword evidence="3 5" id="KW-1133">Transmembrane helix</keyword>
<feature type="transmembrane region" description="Helical" evidence="5">
    <location>
        <begin position="61"/>
        <end position="83"/>
    </location>
</feature>
<keyword evidence="5" id="KW-1003">Cell membrane</keyword>
<name>A0A660LG13_9ACTN</name>
<evidence type="ECO:0000313" key="7">
    <source>
        <dbReference type="EMBL" id="RKQ92763.1"/>
    </source>
</evidence>
<evidence type="ECO:0000256" key="1">
    <source>
        <dbReference type="ARBA" id="ARBA00004141"/>
    </source>
</evidence>
<feature type="transmembrane region" description="Helical" evidence="5">
    <location>
        <begin position="138"/>
        <end position="164"/>
    </location>
</feature>
<sequence>MSELTLQTYEMARRSIVKVVRQPALFIFPILFPLIMMGINVSGLDAATEIPGFPTDSYLDFAIAFPMVQGALFASINAGSSVARDVETGFLNRLALTPMQRAAMLLGLFTGEMLVAFVSTLIYLGVGFAIGLHFASGFLGVLVLLALSLLIALAFAGLGAFIGLRTGSPEAVQGVFPLLFVFLFLSSSSLPRDLIEHDWFRIVATWNPVSYLFEGLRSLIIFGWQGKELALGFGVAAVIAVLGVYGATVALRTRVATS</sequence>
<accession>A0A660LG13</accession>
<organism evidence="7 8">
    <name type="scientific">Solirubrobacter pauli</name>
    <dbReference type="NCBI Taxonomy" id="166793"/>
    <lineage>
        <taxon>Bacteria</taxon>
        <taxon>Bacillati</taxon>
        <taxon>Actinomycetota</taxon>
        <taxon>Thermoleophilia</taxon>
        <taxon>Solirubrobacterales</taxon>
        <taxon>Solirubrobacteraceae</taxon>
        <taxon>Solirubrobacter</taxon>
    </lineage>
</organism>
<dbReference type="Proteomes" id="UP000278962">
    <property type="component" value="Unassembled WGS sequence"/>
</dbReference>
<dbReference type="AlphaFoldDB" id="A0A660LG13"/>
<proteinExistence type="inferred from homology"/>
<dbReference type="PROSITE" id="PS51012">
    <property type="entry name" value="ABC_TM2"/>
    <property type="match status" value="1"/>
</dbReference>
<comment type="similarity">
    <text evidence="5">Belongs to the ABC-2 integral membrane protein family.</text>
</comment>
<feature type="transmembrane region" description="Helical" evidence="5">
    <location>
        <begin position="229"/>
        <end position="251"/>
    </location>
</feature>
<keyword evidence="2 5" id="KW-0812">Transmembrane</keyword>
<gene>
    <name evidence="7" type="ORF">C8N24_2618</name>
</gene>
<dbReference type="RefSeq" id="WP_121250517.1">
    <property type="nucleotide sequence ID" value="NZ_RBIL01000001.1"/>
</dbReference>
<evidence type="ECO:0000259" key="6">
    <source>
        <dbReference type="PROSITE" id="PS51012"/>
    </source>
</evidence>
<evidence type="ECO:0000256" key="5">
    <source>
        <dbReference type="RuleBase" id="RU361157"/>
    </source>
</evidence>
<reference evidence="7 8" key="1">
    <citation type="submission" date="2018-10" db="EMBL/GenBank/DDBJ databases">
        <title>Genomic Encyclopedia of Archaeal and Bacterial Type Strains, Phase II (KMG-II): from individual species to whole genera.</title>
        <authorList>
            <person name="Goeker M."/>
        </authorList>
    </citation>
    <scope>NUCLEOTIDE SEQUENCE [LARGE SCALE GENOMIC DNA]</scope>
    <source>
        <strain evidence="7 8">DSM 14954</strain>
    </source>
</reference>
<feature type="domain" description="ABC transmembrane type-2" evidence="6">
    <location>
        <begin position="24"/>
        <end position="254"/>
    </location>
</feature>
<evidence type="ECO:0000256" key="2">
    <source>
        <dbReference type="ARBA" id="ARBA00022692"/>
    </source>
</evidence>
<protein>
    <recommendedName>
        <fullName evidence="5">Transport permease protein</fullName>
    </recommendedName>
</protein>
<dbReference type="InterPro" id="IPR051784">
    <property type="entry name" value="Nod_factor_ABC_transporter"/>
</dbReference>
<dbReference type="PANTHER" id="PTHR43229">
    <property type="entry name" value="NODULATION PROTEIN J"/>
    <property type="match status" value="1"/>
</dbReference>
<keyword evidence="4 5" id="KW-0472">Membrane</keyword>
<dbReference type="GO" id="GO:0043190">
    <property type="term" value="C:ATP-binding cassette (ABC) transporter complex"/>
    <property type="evidence" value="ECO:0007669"/>
    <property type="project" value="InterPro"/>
</dbReference>
<feature type="transmembrane region" description="Helical" evidence="5">
    <location>
        <begin position="104"/>
        <end position="132"/>
    </location>
</feature>
<evidence type="ECO:0000313" key="8">
    <source>
        <dbReference type="Proteomes" id="UP000278962"/>
    </source>
</evidence>
<dbReference type="OrthoDB" id="9255971at2"/>
<comment type="caution">
    <text evidence="7">The sequence shown here is derived from an EMBL/GenBank/DDBJ whole genome shotgun (WGS) entry which is preliminary data.</text>
</comment>
<keyword evidence="5" id="KW-0813">Transport</keyword>
<dbReference type="InterPro" id="IPR013525">
    <property type="entry name" value="ABC2_TM"/>
</dbReference>
<evidence type="ECO:0000256" key="4">
    <source>
        <dbReference type="ARBA" id="ARBA00023136"/>
    </source>
</evidence>
<feature type="transmembrane region" description="Helical" evidence="5">
    <location>
        <begin position="23"/>
        <end position="41"/>
    </location>
</feature>
<feature type="transmembrane region" description="Helical" evidence="5">
    <location>
        <begin position="171"/>
        <end position="190"/>
    </location>
</feature>
<comment type="subcellular location">
    <subcellularLocation>
        <location evidence="5">Cell membrane</location>
        <topology evidence="5">Multi-pass membrane protein</topology>
    </subcellularLocation>
    <subcellularLocation>
        <location evidence="1">Membrane</location>
        <topology evidence="1">Multi-pass membrane protein</topology>
    </subcellularLocation>
</comment>
<keyword evidence="8" id="KW-1185">Reference proteome</keyword>
<dbReference type="PIRSF" id="PIRSF006648">
    <property type="entry name" value="DrrB"/>
    <property type="match status" value="1"/>
</dbReference>